<comment type="caution">
    <text evidence="1">The sequence shown here is derived from an EMBL/GenBank/DDBJ whole genome shotgun (WGS) entry which is preliminary data.</text>
</comment>
<name>A0A9P0ZPD6_CUSEU</name>
<dbReference type="PANTHER" id="PTHR13109:SF7">
    <property type="entry name" value="NEUROCHONDRIN"/>
    <property type="match status" value="1"/>
</dbReference>
<evidence type="ECO:0000313" key="2">
    <source>
        <dbReference type="Proteomes" id="UP001152484"/>
    </source>
</evidence>
<dbReference type="AlphaFoldDB" id="A0A9P0ZPD6"/>
<dbReference type="PANTHER" id="PTHR13109">
    <property type="entry name" value="NEUROCHONDRIN"/>
    <property type="match status" value="1"/>
</dbReference>
<accession>A0A9P0ZPD6</accession>
<evidence type="ECO:0008006" key="3">
    <source>
        <dbReference type="Google" id="ProtNLM"/>
    </source>
</evidence>
<keyword evidence="2" id="KW-1185">Reference proteome</keyword>
<organism evidence="1 2">
    <name type="scientific">Cuscuta europaea</name>
    <name type="common">European dodder</name>
    <dbReference type="NCBI Taxonomy" id="41803"/>
    <lineage>
        <taxon>Eukaryota</taxon>
        <taxon>Viridiplantae</taxon>
        <taxon>Streptophyta</taxon>
        <taxon>Embryophyta</taxon>
        <taxon>Tracheophyta</taxon>
        <taxon>Spermatophyta</taxon>
        <taxon>Magnoliopsida</taxon>
        <taxon>eudicotyledons</taxon>
        <taxon>Gunneridae</taxon>
        <taxon>Pentapetalae</taxon>
        <taxon>asterids</taxon>
        <taxon>lamiids</taxon>
        <taxon>Solanales</taxon>
        <taxon>Convolvulaceae</taxon>
        <taxon>Cuscuteae</taxon>
        <taxon>Cuscuta</taxon>
        <taxon>Cuscuta subgen. Cuscuta</taxon>
    </lineage>
</organism>
<proteinExistence type="predicted"/>
<dbReference type="SUPFAM" id="SSF48371">
    <property type="entry name" value="ARM repeat"/>
    <property type="match status" value="1"/>
</dbReference>
<evidence type="ECO:0000313" key="1">
    <source>
        <dbReference type="EMBL" id="CAH9107626.1"/>
    </source>
</evidence>
<dbReference type="Pfam" id="PF05536">
    <property type="entry name" value="Neurochondrin"/>
    <property type="match status" value="2"/>
</dbReference>
<reference evidence="1" key="1">
    <citation type="submission" date="2022-07" db="EMBL/GenBank/DDBJ databases">
        <authorList>
            <person name="Macas J."/>
            <person name="Novak P."/>
            <person name="Neumann P."/>
        </authorList>
    </citation>
    <scope>NUCLEOTIDE SEQUENCE</scope>
</reference>
<dbReference type="Proteomes" id="UP001152484">
    <property type="component" value="Unassembled WGS sequence"/>
</dbReference>
<sequence length="605" mass="66436">MECIASSSRTSPNSQQPHQQSLNDCLSLLRGGRDEQRLAGLLLAAKLCGKDDYTAIQKVYDAVGPQFMHRLLQTGMGKGSSGGGGDENRDAYLQLSIVVFSAFCRVPEIAASEGMVSMFPLIVEVTSRESVSSSLLEECFEILHSVSAAHEEKVYSEYARELASLVAVLSKQFAILQNALKFEVLNLLSSIMSNKYSAPVHDALRLLPNDAWTTNLRIGIVDILQNRVAPSSKFQALVLSECAMSIVGEGWLIGEMCLRDATYSLPPDRCLLLVLESTRVEIDVILNELGYLKYESSKDSSSTADKILVKQKNLGVAFSLLEKVIELLSSFAEAEEPTKNSIISESTSMKIIFGLNKTTDVILDFLKDAKVHGLRKGDDLLASVRIVGSYLAEAPDACREKVMELLGFMLSVEGETELSPFYSICFLLPMLCQLTAETDGCKFLASSGEFRVIVGCIVDFINKSDKNESDDSIVLACDTILNFLLKREQFQFPLHDPSFVKLLGVLSRWAEDTDDCPKILVASSICSLILSATCEAALVNHSNFDSGKLISLSKLVQRSLTLCGQGLTSEDTNRETNLHKIISSGYSQWADRFPSIKEAVERLSF</sequence>
<dbReference type="EMBL" id="CAMAPE010000051">
    <property type="protein sequence ID" value="CAH9107626.1"/>
    <property type="molecule type" value="Genomic_DNA"/>
</dbReference>
<dbReference type="OrthoDB" id="8962942at2759"/>
<gene>
    <name evidence="1" type="ORF">CEURO_LOCUS17782</name>
</gene>
<dbReference type="InterPro" id="IPR008709">
    <property type="entry name" value="Neurochondrin"/>
</dbReference>
<dbReference type="InterPro" id="IPR016024">
    <property type="entry name" value="ARM-type_fold"/>
</dbReference>
<protein>
    <recommendedName>
        <fullName evidence="3">Neurochondrin</fullName>
    </recommendedName>
</protein>